<organism evidence="1 2">
    <name type="scientific">Eggerthella lenta</name>
    <name type="common">Eubacterium lentum</name>
    <dbReference type="NCBI Taxonomy" id="84112"/>
    <lineage>
        <taxon>Bacteria</taxon>
        <taxon>Bacillati</taxon>
        <taxon>Actinomycetota</taxon>
        <taxon>Coriobacteriia</taxon>
        <taxon>Eggerthellales</taxon>
        <taxon>Eggerthellaceae</taxon>
        <taxon>Eggerthella</taxon>
    </lineage>
</organism>
<proteinExistence type="predicted"/>
<name>A0A369MLZ0_EGGLN</name>
<evidence type="ECO:0000313" key="1">
    <source>
        <dbReference type="EMBL" id="RDB74863.1"/>
    </source>
</evidence>
<dbReference type="RefSeq" id="WP_050784805.1">
    <property type="nucleotide sequence ID" value="NZ_AP025575.1"/>
</dbReference>
<dbReference type="GeneID" id="69510297"/>
<reference evidence="1 2" key="1">
    <citation type="journal article" date="2018" name="Elife">
        <title>Discovery and characterization of a prevalent human gut bacterial enzyme sufficient for the inactivation of a family of plant toxins.</title>
        <authorList>
            <person name="Koppel N."/>
            <person name="Bisanz J.E."/>
            <person name="Pandelia M.E."/>
            <person name="Turnbaugh P.J."/>
            <person name="Balskus E.P."/>
        </authorList>
    </citation>
    <scope>NUCLEOTIDE SEQUENCE [LARGE SCALE GENOMIC DNA]</scope>
    <source>
        <strain evidence="1 2">MR1 #12</strain>
    </source>
</reference>
<dbReference type="Proteomes" id="UP000253752">
    <property type="component" value="Unassembled WGS sequence"/>
</dbReference>
<evidence type="ECO:0000313" key="2">
    <source>
        <dbReference type="Proteomes" id="UP000253752"/>
    </source>
</evidence>
<comment type="caution">
    <text evidence="1">The sequence shown here is derived from an EMBL/GenBank/DDBJ whole genome shotgun (WGS) entry which is preliminary data.</text>
</comment>
<gene>
    <name evidence="1" type="ORF">C1872_14850</name>
</gene>
<accession>A0A369MLZ0</accession>
<dbReference type="EMBL" id="PPTX01000033">
    <property type="protein sequence ID" value="RDB74863.1"/>
    <property type="molecule type" value="Genomic_DNA"/>
</dbReference>
<protein>
    <submittedName>
        <fullName evidence="1">Uncharacterized protein</fullName>
    </submittedName>
</protein>
<dbReference type="AlphaFoldDB" id="A0A369MLZ0"/>
<sequence>MGLDAFVACNCLRDGKLSNPLEPFTMDDVYRDAEGLLSSRMLDCFLVQLGFEEYMRCYGALDRRFSDWLDKPCEHEGREYLSECVSNWSGIGQFRSIVASLGGEVAYPILSHLLPGGDGGSFPAELAAEAIEEIDELVEFAKHLVFNSLVCEGFEEPIWSCADRFTGPFMMAPYLEVGMDGDRVYFATEDRRVTSRRFRQEPIGPAECNGSQEMEITVCETGERLRIFDSIGPSGEPKTVREFWIEPREAPFMYEGRYLTAERIGSLLAASLETGNPVQWC</sequence>